<protein>
    <recommendedName>
        <fullName evidence="2 5">peptidylprolyl isomerase</fullName>
        <ecNumber evidence="2 5">5.2.1.8</ecNumber>
    </recommendedName>
</protein>
<dbReference type="EC" id="5.2.1.8" evidence="2 5"/>
<feature type="signal peptide" evidence="6">
    <location>
        <begin position="1"/>
        <end position="23"/>
    </location>
</feature>
<evidence type="ECO:0000256" key="5">
    <source>
        <dbReference type="PROSITE-ProRule" id="PRU00277"/>
    </source>
</evidence>
<dbReference type="PROSITE" id="PS50059">
    <property type="entry name" value="FKBP_PPIASE"/>
    <property type="match status" value="1"/>
</dbReference>
<sequence>MFATRSLSLLALLAASTTTNTLAFAPPSQTVVAARQQSPLFSALEVVDENEETDPFEAYKPVPEQTTVVFKDSKIGSGYTVGELESQQLKIKYTATFLDPKPGSQFDQSESFICKTGASKILPGFEEGLKGMKVGGKRTIRIPPNKGYGDKWYKGTIPPNAHLQFECELLSIAQTPQEEIMDKLNDFGIARAIGITVCVGYLAASPFL</sequence>
<dbReference type="PANTHER" id="PTHR43811">
    <property type="entry name" value="FKBP-TYPE PEPTIDYL-PROLYL CIS-TRANS ISOMERASE FKPA"/>
    <property type="match status" value="1"/>
</dbReference>
<dbReference type="AlphaFoldDB" id="A0A7S4ABB8"/>
<evidence type="ECO:0000256" key="6">
    <source>
        <dbReference type="SAM" id="SignalP"/>
    </source>
</evidence>
<accession>A0A7S4ABB8</accession>
<dbReference type="InterPro" id="IPR046357">
    <property type="entry name" value="PPIase_dom_sf"/>
</dbReference>
<feature type="domain" description="PPIase FKBP-type" evidence="7">
    <location>
        <begin position="86"/>
        <end position="173"/>
    </location>
</feature>
<dbReference type="Pfam" id="PF00254">
    <property type="entry name" value="FKBP_C"/>
    <property type="match status" value="1"/>
</dbReference>
<dbReference type="InterPro" id="IPR001179">
    <property type="entry name" value="PPIase_FKBP_dom"/>
</dbReference>
<feature type="chain" id="PRO_5031560887" description="peptidylprolyl isomerase" evidence="6">
    <location>
        <begin position="24"/>
        <end position="208"/>
    </location>
</feature>
<keyword evidence="3 5" id="KW-0697">Rotamase</keyword>
<dbReference type="PANTHER" id="PTHR43811:SF19">
    <property type="entry name" value="39 KDA FK506-BINDING NUCLEAR PROTEIN"/>
    <property type="match status" value="1"/>
</dbReference>
<gene>
    <name evidence="8" type="ORF">PAUS00366_LOCUS1948</name>
</gene>
<comment type="catalytic activity">
    <reaction evidence="1 5">
        <text>[protein]-peptidylproline (omega=180) = [protein]-peptidylproline (omega=0)</text>
        <dbReference type="Rhea" id="RHEA:16237"/>
        <dbReference type="Rhea" id="RHEA-COMP:10747"/>
        <dbReference type="Rhea" id="RHEA-COMP:10748"/>
        <dbReference type="ChEBI" id="CHEBI:83833"/>
        <dbReference type="ChEBI" id="CHEBI:83834"/>
        <dbReference type="EC" id="5.2.1.8"/>
    </reaction>
</comment>
<proteinExistence type="predicted"/>
<organism evidence="8">
    <name type="scientific">Pseudo-nitzschia australis</name>
    <dbReference type="NCBI Taxonomy" id="44445"/>
    <lineage>
        <taxon>Eukaryota</taxon>
        <taxon>Sar</taxon>
        <taxon>Stramenopiles</taxon>
        <taxon>Ochrophyta</taxon>
        <taxon>Bacillariophyta</taxon>
        <taxon>Bacillariophyceae</taxon>
        <taxon>Bacillariophycidae</taxon>
        <taxon>Bacillariales</taxon>
        <taxon>Bacillariaceae</taxon>
        <taxon>Pseudo-nitzschia</taxon>
    </lineage>
</organism>
<dbReference type="EMBL" id="HBIX01002580">
    <property type="protein sequence ID" value="CAE0709228.1"/>
    <property type="molecule type" value="Transcribed_RNA"/>
</dbReference>
<name>A0A7S4ABB8_9STRA</name>
<dbReference type="GO" id="GO:0003755">
    <property type="term" value="F:peptidyl-prolyl cis-trans isomerase activity"/>
    <property type="evidence" value="ECO:0007669"/>
    <property type="project" value="UniProtKB-KW"/>
</dbReference>
<evidence type="ECO:0000256" key="3">
    <source>
        <dbReference type="ARBA" id="ARBA00023110"/>
    </source>
</evidence>
<dbReference type="Gene3D" id="3.10.50.40">
    <property type="match status" value="1"/>
</dbReference>
<evidence type="ECO:0000313" key="8">
    <source>
        <dbReference type="EMBL" id="CAE0709228.1"/>
    </source>
</evidence>
<dbReference type="SUPFAM" id="SSF54534">
    <property type="entry name" value="FKBP-like"/>
    <property type="match status" value="1"/>
</dbReference>
<keyword evidence="6" id="KW-0732">Signal</keyword>
<reference evidence="8" key="1">
    <citation type="submission" date="2021-01" db="EMBL/GenBank/DDBJ databases">
        <authorList>
            <person name="Corre E."/>
            <person name="Pelletier E."/>
            <person name="Niang G."/>
            <person name="Scheremetjew M."/>
            <person name="Finn R."/>
            <person name="Kale V."/>
            <person name="Holt S."/>
            <person name="Cochrane G."/>
            <person name="Meng A."/>
            <person name="Brown T."/>
            <person name="Cohen L."/>
        </authorList>
    </citation>
    <scope>NUCLEOTIDE SEQUENCE</scope>
    <source>
        <strain evidence="8">10249 10 AB</strain>
    </source>
</reference>
<evidence type="ECO:0000259" key="7">
    <source>
        <dbReference type="PROSITE" id="PS50059"/>
    </source>
</evidence>
<evidence type="ECO:0000256" key="4">
    <source>
        <dbReference type="ARBA" id="ARBA00023235"/>
    </source>
</evidence>
<evidence type="ECO:0000256" key="1">
    <source>
        <dbReference type="ARBA" id="ARBA00000971"/>
    </source>
</evidence>
<evidence type="ECO:0000256" key="2">
    <source>
        <dbReference type="ARBA" id="ARBA00013194"/>
    </source>
</evidence>
<keyword evidence="4 5" id="KW-0413">Isomerase</keyword>